<keyword evidence="3" id="KW-1185">Reference proteome</keyword>
<evidence type="ECO:0000313" key="2">
    <source>
        <dbReference type="EMBL" id="EEV17638.1"/>
    </source>
</evidence>
<dbReference type="Proteomes" id="UP000005709">
    <property type="component" value="Unassembled WGS sequence"/>
</dbReference>
<feature type="transmembrane region" description="Helical" evidence="1">
    <location>
        <begin position="44"/>
        <end position="68"/>
    </location>
</feature>
<gene>
    <name evidence="2" type="ORF">CAMGR0001_0469</name>
</gene>
<keyword evidence="1" id="KW-1133">Transmembrane helix</keyword>
<evidence type="ECO:0008006" key="4">
    <source>
        <dbReference type="Google" id="ProtNLM"/>
    </source>
</evidence>
<keyword evidence="1" id="KW-0812">Transmembrane</keyword>
<dbReference type="STRING" id="824.CGRAC_1869"/>
<dbReference type="EMBL" id="ACYG01000024">
    <property type="protein sequence ID" value="EEV17638.1"/>
    <property type="molecule type" value="Genomic_DNA"/>
</dbReference>
<sequence>MEYGKFLFLPFTNDMARKNKSSLTVAAKSLQNCEYDVTPQKVSVATIIATVCIVAIALPAVAIAGPGLTTRDDAEISRLATNLMIVEADIKSYYISQSKFASDFSVMTNVPLEPNGANSAYLKSLKGDKCFLISVDGEKKTISIAKGPDAENNICRGAYELPGVPKMLSEPIQVKSY</sequence>
<organism evidence="2 3">
    <name type="scientific">Campylobacter gracilis RM3268</name>
    <dbReference type="NCBI Taxonomy" id="553220"/>
    <lineage>
        <taxon>Bacteria</taxon>
        <taxon>Pseudomonadati</taxon>
        <taxon>Campylobacterota</taxon>
        <taxon>Epsilonproteobacteria</taxon>
        <taxon>Campylobacterales</taxon>
        <taxon>Campylobacteraceae</taxon>
        <taxon>Campylobacter</taxon>
    </lineage>
</organism>
<reference evidence="2 3" key="1">
    <citation type="submission" date="2009-07" db="EMBL/GenBank/DDBJ databases">
        <authorList>
            <person name="Madupu R."/>
            <person name="Sebastian Y."/>
            <person name="Durkin A.S."/>
            <person name="Torralba M."/>
            <person name="Methe B."/>
            <person name="Sutton G.G."/>
            <person name="Strausberg R.L."/>
            <person name="Nelson K.E."/>
        </authorList>
    </citation>
    <scope>NUCLEOTIDE SEQUENCE [LARGE SCALE GENOMIC DNA]</scope>
    <source>
        <strain evidence="2 3">RM3268</strain>
    </source>
</reference>
<proteinExistence type="predicted"/>
<comment type="caution">
    <text evidence="2">The sequence shown here is derived from an EMBL/GenBank/DDBJ whole genome shotgun (WGS) entry which is preliminary data.</text>
</comment>
<protein>
    <recommendedName>
        <fullName evidence="4">Prepilin-type cleavage/methylation N-terminal domain protein</fullName>
    </recommendedName>
</protein>
<dbReference type="AlphaFoldDB" id="C8PHM4"/>
<name>C8PHM4_9BACT</name>
<evidence type="ECO:0000256" key="1">
    <source>
        <dbReference type="SAM" id="Phobius"/>
    </source>
</evidence>
<accession>C8PHM4</accession>
<evidence type="ECO:0000313" key="3">
    <source>
        <dbReference type="Proteomes" id="UP000005709"/>
    </source>
</evidence>
<keyword evidence="1" id="KW-0472">Membrane</keyword>